<sequence>MTTPTPTLATGGTVQHHPGTPSTLVTIPGASTLLQGMGLEPALVGMTTPTPTLATGGTVQHHPGTPSTLVTIPGASTLLQGMGLEPGYFC</sequence>
<dbReference type="WBParaSite" id="nRc.2.0.1.t02560-RA">
    <property type="protein sequence ID" value="nRc.2.0.1.t02560-RA"/>
    <property type="gene ID" value="nRc.2.0.1.g02560"/>
</dbReference>
<dbReference type="AlphaFoldDB" id="A0A915HM46"/>
<name>A0A915HM46_ROMCU</name>
<organism evidence="2 3">
    <name type="scientific">Romanomermis culicivorax</name>
    <name type="common">Nematode worm</name>
    <dbReference type="NCBI Taxonomy" id="13658"/>
    <lineage>
        <taxon>Eukaryota</taxon>
        <taxon>Metazoa</taxon>
        <taxon>Ecdysozoa</taxon>
        <taxon>Nematoda</taxon>
        <taxon>Enoplea</taxon>
        <taxon>Dorylaimia</taxon>
        <taxon>Mermithida</taxon>
        <taxon>Mermithoidea</taxon>
        <taxon>Mermithidae</taxon>
        <taxon>Romanomermis</taxon>
    </lineage>
</organism>
<feature type="compositionally biased region" description="Low complexity" evidence="1">
    <location>
        <begin position="1"/>
        <end position="13"/>
    </location>
</feature>
<reference evidence="3" key="1">
    <citation type="submission" date="2022-11" db="UniProtKB">
        <authorList>
            <consortium name="WormBaseParasite"/>
        </authorList>
    </citation>
    <scope>IDENTIFICATION</scope>
</reference>
<feature type="region of interest" description="Disordered" evidence="1">
    <location>
        <begin position="1"/>
        <end position="21"/>
    </location>
</feature>
<evidence type="ECO:0000313" key="3">
    <source>
        <dbReference type="WBParaSite" id="nRc.2.0.1.t02560-RA"/>
    </source>
</evidence>
<dbReference type="Proteomes" id="UP000887565">
    <property type="component" value="Unplaced"/>
</dbReference>
<proteinExistence type="predicted"/>
<accession>A0A915HM46</accession>
<protein>
    <submittedName>
        <fullName evidence="3">Uncharacterized protein</fullName>
    </submittedName>
</protein>
<keyword evidence="2" id="KW-1185">Reference proteome</keyword>
<evidence type="ECO:0000313" key="2">
    <source>
        <dbReference type="Proteomes" id="UP000887565"/>
    </source>
</evidence>
<evidence type="ECO:0000256" key="1">
    <source>
        <dbReference type="SAM" id="MobiDB-lite"/>
    </source>
</evidence>